<accession>T1AWY2</accession>
<comment type="caution">
    <text evidence="1">The sequence shown here is derived from an EMBL/GenBank/DDBJ whole genome shotgun (WGS) entry which is preliminary data.</text>
</comment>
<sequence>MYAPKRKKAQTALKLLRDHGPSYPGLHSHKYESMARPNGEEVWESYLENQTPRAWRAFWHSVGADTIRILTLQPHP</sequence>
<proteinExistence type="predicted"/>
<reference evidence="1" key="2">
    <citation type="journal article" date="2014" name="ISME J.">
        <title>Microbial stratification in low pH oxic and suboxic macroscopic growths along an acid mine drainage.</title>
        <authorList>
            <person name="Mendez-Garcia C."/>
            <person name="Mesa V."/>
            <person name="Sprenger R.R."/>
            <person name="Richter M."/>
            <person name="Diez M.S."/>
            <person name="Solano J."/>
            <person name="Bargiela R."/>
            <person name="Golyshina O.V."/>
            <person name="Manteca A."/>
            <person name="Ramos J.L."/>
            <person name="Gallego J.R."/>
            <person name="Llorente I."/>
            <person name="Martins Dos Santos V.A."/>
            <person name="Jensen O.N."/>
            <person name="Pelaez A.I."/>
            <person name="Sanchez J."/>
            <person name="Ferrer M."/>
        </authorList>
    </citation>
    <scope>NUCLEOTIDE SEQUENCE</scope>
</reference>
<dbReference type="AlphaFoldDB" id="T1AWY2"/>
<evidence type="ECO:0000313" key="1">
    <source>
        <dbReference type="EMBL" id="EQD45219.1"/>
    </source>
</evidence>
<protein>
    <submittedName>
        <fullName evidence="1">Uncharacterized protein</fullName>
    </submittedName>
</protein>
<gene>
    <name evidence="1" type="ORF">B1B_13156</name>
</gene>
<organism evidence="1">
    <name type="scientific">mine drainage metagenome</name>
    <dbReference type="NCBI Taxonomy" id="410659"/>
    <lineage>
        <taxon>unclassified sequences</taxon>
        <taxon>metagenomes</taxon>
        <taxon>ecological metagenomes</taxon>
    </lineage>
</organism>
<dbReference type="EMBL" id="AUZY01008654">
    <property type="protein sequence ID" value="EQD45219.1"/>
    <property type="molecule type" value="Genomic_DNA"/>
</dbReference>
<name>T1AWY2_9ZZZZ</name>
<reference evidence="1" key="1">
    <citation type="submission" date="2013-08" db="EMBL/GenBank/DDBJ databases">
        <authorList>
            <person name="Mendez C."/>
            <person name="Richter M."/>
            <person name="Ferrer M."/>
            <person name="Sanchez J."/>
        </authorList>
    </citation>
    <scope>NUCLEOTIDE SEQUENCE</scope>
</reference>